<comment type="function">
    <text evidence="7">May be involved in the degradation of misfolded endoplasmic reticulum (ER) luminal proteins.</text>
</comment>
<dbReference type="GO" id="GO:0005789">
    <property type="term" value="C:endoplasmic reticulum membrane"/>
    <property type="evidence" value="ECO:0007669"/>
    <property type="project" value="UniProtKB-SubCell"/>
</dbReference>
<dbReference type="SUPFAM" id="SSF144091">
    <property type="entry name" value="Rhomboid-like"/>
    <property type="match status" value="1"/>
</dbReference>
<proteinExistence type="inferred from homology"/>
<feature type="chain" id="PRO_5044794520" description="Derlin" evidence="8">
    <location>
        <begin position="19"/>
        <end position="326"/>
    </location>
</feature>
<keyword evidence="3 7" id="KW-0812">Transmembrane</keyword>
<keyword evidence="4 7" id="KW-0256">Endoplasmic reticulum</keyword>
<dbReference type="InterPro" id="IPR035952">
    <property type="entry name" value="Rhomboid-like_sf"/>
</dbReference>
<keyword evidence="6 7" id="KW-0472">Membrane</keyword>
<accession>A0ABD3NWJ7</accession>
<dbReference type="AlphaFoldDB" id="A0ABD3NWJ7"/>
<evidence type="ECO:0000256" key="1">
    <source>
        <dbReference type="ARBA" id="ARBA00004477"/>
    </source>
</evidence>
<organism evidence="9 10">
    <name type="scientific">Cyclotella cryptica</name>
    <dbReference type="NCBI Taxonomy" id="29204"/>
    <lineage>
        <taxon>Eukaryota</taxon>
        <taxon>Sar</taxon>
        <taxon>Stramenopiles</taxon>
        <taxon>Ochrophyta</taxon>
        <taxon>Bacillariophyta</taxon>
        <taxon>Coscinodiscophyceae</taxon>
        <taxon>Thalassiosirophycidae</taxon>
        <taxon>Stephanodiscales</taxon>
        <taxon>Stephanodiscaceae</taxon>
        <taxon>Cyclotella</taxon>
    </lineage>
</organism>
<evidence type="ECO:0000256" key="8">
    <source>
        <dbReference type="SAM" id="SignalP"/>
    </source>
</evidence>
<keyword evidence="10" id="KW-1185">Reference proteome</keyword>
<dbReference type="Proteomes" id="UP001516023">
    <property type="component" value="Unassembled WGS sequence"/>
</dbReference>
<dbReference type="PANTHER" id="PTHR11009">
    <property type="entry name" value="DER1-LIKE PROTEIN, DERLIN"/>
    <property type="match status" value="1"/>
</dbReference>
<feature type="transmembrane region" description="Helical" evidence="7">
    <location>
        <begin position="194"/>
        <end position="214"/>
    </location>
</feature>
<evidence type="ECO:0000256" key="4">
    <source>
        <dbReference type="ARBA" id="ARBA00022824"/>
    </source>
</evidence>
<evidence type="ECO:0000313" key="10">
    <source>
        <dbReference type="Proteomes" id="UP001516023"/>
    </source>
</evidence>
<name>A0ABD3NWJ7_9STRA</name>
<feature type="transmembrane region" description="Helical" evidence="7">
    <location>
        <begin position="160"/>
        <end position="182"/>
    </location>
</feature>
<dbReference type="Pfam" id="PF04511">
    <property type="entry name" value="DER1"/>
    <property type="match status" value="1"/>
</dbReference>
<gene>
    <name evidence="9" type="ORF">HJC23_007322</name>
</gene>
<reference evidence="9 10" key="1">
    <citation type="journal article" date="2020" name="G3 (Bethesda)">
        <title>Improved Reference Genome for Cyclotella cryptica CCMP332, a Model for Cell Wall Morphogenesis, Salinity Adaptation, and Lipid Production in Diatoms (Bacillariophyta).</title>
        <authorList>
            <person name="Roberts W.R."/>
            <person name="Downey K.M."/>
            <person name="Ruck E.C."/>
            <person name="Traller J.C."/>
            <person name="Alverson A.J."/>
        </authorList>
    </citation>
    <scope>NUCLEOTIDE SEQUENCE [LARGE SCALE GENOMIC DNA]</scope>
    <source>
        <strain evidence="9 10">CCMP332</strain>
    </source>
</reference>
<dbReference type="InterPro" id="IPR007599">
    <property type="entry name" value="DER1"/>
</dbReference>
<evidence type="ECO:0000256" key="7">
    <source>
        <dbReference type="RuleBase" id="RU363059"/>
    </source>
</evidence>
<keyword evidence="8" id="KW-0732">Signal</keyword>
<evidence type="ECO:0000313" key="9">
    <source>
        <dbReference type="EMBL" id="KAL3780073.1"/>
    </source>
</evidence>
<comment type="similarity">
    <text evidence="2 7">Belongs to the derlin family.</text>
</comment>
<comment type="caution">
    <text evidence="7">Lacks conserved residue(s) required for the propagation of feature annotation.</text>
</comment>
<comment type="subcellular location">
    <subcellularLocation>
        <location evidence="1 7">Endoplasmic reticulum membrane</location>
        <topology evidence="1 7">Multi-pass membrane protein</topology>
    </subcellularLocation>
</comment>
<evidence type="ECO:0000256" key="6">
    <source>
        <dbReference type="ARBA" id="ARBA00023136"/>
    </source>
</evidence>
<evidence type="ECO:0000256" key="2">
    <source>
        <dbReference type="ARBA" id="ARBA00008917"/>
    </source>
</evidence>
<keyword evidence="5 7" id="KW-1133">Transmembrane helix</keyword>
<evidence type="ECO:0000256" key="3">
    <source>
        <dbReference type="ARBA" id="ARBA00022692"/>
    </source>
</evidence>
<evidence type="ECO:0000256" key="5">
    <source>
        <dbReference type="ARBA" id="ARBA00022989"/>
    </source>
</evidence>
<protein>
    <recommendedName>
        <fullName evidence="7">Derlin</fullName>
    </recommendedName>
</protein>
<sequence length="326" mass="37511">MVLRFLIASATCLLTANARINPASASAKINVRLFSAIGHRSFLSSRSKQFALYPIGEIRGGSLNDDSDDDYEESDEDFDFDDDGMFDFDAAEDDFGDESTLAQIQEAYKKTPPLTKAYLTASFGAALLGYVTNKNDFPSILQLDWKPTLTHLQIWRPFTAFLNFGPLGLGYLMTVHFVWTYMSTLERLNHNTPYDFWLMMLFGSVMMVTGYTMLGLSPRFLGHNLSTFLVYVWSRYHEGLEVNMFELFNTRAELLPWFFLAQTFLLEGEVPILDFLGIVFGHIYHYYKTTNVLKTPKFVIEWYNGDNKYAQILREKYKTISSDFEM</sequence>
<dbReference type="GO" id="GO:0006950">
    <property type="term" value="P:response to stress"/>
    <property type="evidence" value="ECO:0007669"/>
    <property type="project" value="UniProtKB-ARBA"/>
</dbReference>
<dbReference type="EMBL" id="JABMIG020000363">
    <property type="protein sequence ID" value="KAL3780073.1"/>
    <property type="molecule type" value="Genomic_DNA"/>
</dbReference>
<comment type="caution">
    <text evidence="9">The sequence shown here is derived from an EMBL/GenBank/DDBJ whole genome shotgun (WGS) entry which is preliminary data.</text>
</comment>
<feature type="signal peptide" evidence="8">
    <location>
        <begin position="1"/>
        <end position="18"/>
    </location>
</feature>